<sequence length="279" mass="30437">MTKAASVLDRLPGGTRLDREGLRDLAQGSSSKLAAEGRKAIGRGKRALSGETRPGEHARKAGEKVRENPAGIAGALTGIALLAGTVAFGAFLARRHKGGDDDAPGVTRKRTDSDNAVGGRTVTIRRPAAELYRFWRDFQNLPQFMENVEEVRPHGDHEAWVVKAPGGRTVELHTRVTEEIENRRIAWESVQHSDIWTKGHVEFSDAPGDRGTRVSLRIEYAPPGGAIGKGLAKLFLREPEVQARHDLKRFKMLMEAGEVATSAHTKQAAKNVAHQQEIA</sequence>
<dbReference type="AlphaFoldDB" id="A0A074MDL1"/>
<proteinExistence type="inferred from homology"/>
<feature type="domain" description="Coenzyme Q-binding protein COQ10 START" evidence="4">
    <location>
        <begin position="125"/>
        <end position="247"/>
    </location>
</feature>
<name>A0A074MDL1_9SPHN</name>
<reference evidence="5 6" key="1">
    <citation type="submission" date="2014-04" db="EMBL/GenBank/DDBJ databases">
        <title>A comprehensive comparison of genomes of Erythrobacter spp. Strains.</title>
        <authorList>
            <person name="Zheng Q."/>
        </authorList>
    </citation>
    <scope>NUCLEOTIDE SEQUENCE [LARGE SCALE GENOMIC DNA]</scope>
    <source>
        <strain evidence="5 6">DSM 8509</strain>
    </source>
</reference>
<dbReference type="SUPFAM" id="SSF55961">
    <property type="entry name" value="Bet v1-like"/>
    <property type="match status" value="1"/>
</dbReference>
<dbReference type="Proteomes" id="UP000027866">
    <property type="component" value="Unassembled WGS sequence"/>
</dbReference>
<feature type="region of interest" description="Disordered" evidence="2">
    <location>
        <begin position="97"/>
        <end position="116"/>
    </location>
</feature>
<dbReference type="KEGG" id="elq:Ga0102493_111756"/>
<keyword evidence="6" id="KW-1185">Reference proteome</keyword>
<dbReference type="InterPro" id="IPR023393">
    <property type="entry name" value="START-like_dom_sf"/>
</dbReference>
<dbReference type="InterPro" id="IPR005031">
    <property type="entry name" value="COQ10_START"/>
</dbReference>
<keyword evidence="3" id="KW-0812">Transmembrane</keyword>
<dbReference type="Pfam" id="PF03364">
    <property type="entry name" value="Polyketide_cyc"/>
    <property type="match status" value="1"/>
</dbReference>
<dbReference type="EMBL" id="JMIX01000008">
    <property type="protein sequence ID" value="KEO92921.1"/>
    <property type="molecule type" value="Genomic_DNA"/>
</dbReference>
<evidence type="ECO:0000256" key="2">
    <source>
        <dbReference type="SAM" id="MobiDB-lite"/>
    </source>
</evidence>
<protein>
    <submittedName>
        <fullName evidence="5">Cyclase</fullName>
    </submittedName>
</protein>
<dbReference type="PATRIC" id="fig|39960.10.peg.840"/>
<dbReference type="OrthoDB" id="9797595at2"/>
<keyword evidence="3" id="KW-1133">Transmembrane helix</keyword>
<accession>A0A074MDL1</accession>
<organism evidence="5 6">
    <name type="scientific">Erythrobacter litoralis</name>
    <dbReference type="NCBI Taxonomy" id="39960"/>
    <lineage>
        <taxon>Bacteria</taxon>
        <taxon>Pseudomonadati</taxon>
        <taxon>Pseudomonadota</taxon>
        <taxon>Alphaproteobacteria</taxon>
        <taxon>Sphingomonadales</taxon>
        <taxon>Erythrobacteraceae</taxon>
        <taxon>Erythrobacter/Porphyrobacter group</taxon>
        <taxon>Erythrobacter</taxon>
    </lineage>
</organism>
<evidence type="ECO:0000313" key="5">
    <source>
        <dbReference type="EMBL" id="KEO92921.1"/>
    </source>
</evidence>
<dbReference type="PANTHER" id="PTHR33824:SF7">
    <property type="entry name" value="POLYKETIDE CYCLASE_DEHYDRASE AND LIPID TRANSPORT SUPERFAMILY PROTEIN"/>
    <property type="match status" value="1"/>
</dbReference>
<feature type="transmembrane region" description="Helical" evidence="3">
    <location>
        <begin position="72"/>
        <end position="93"/>
    </location>
</feature>
<evidence type="ECO:0000259" key="4">
    <source>
        <dbReference type="Pfam" id="PF03364"/>
    </source>
</evidence>
<feature type="region of interest" description="Disordered" evidence="2">
    <location>
        <begin position="1"/>
        <end position="66"/>
    </location>
</feature>
<dbReference type="Gene3D" id="3.30.530.20">
    <property type="match status" value="1"/>
</dbReference>
<evidence type="ECO:0000256" key="3">
    <source>
        <dbReference type="SAM" id="Phobius"/>
    </source>
</evidence>
<gene>
    <name evidence="5" type="ORF">EH32_14105</name>
</gene>
<comment type="caution">
    <text evidence="5">The sequence shown here is derived from an EMBL/GenBank/DDBJ whole genome shotgun (WGS) entry which is preliminary data.</text>
</comment>
<feature type="compositionally biased region" description="Basic and acidic residues" evidence="2">
    <location>
        <begin position="53"/>
        <end position="66"/>
    </location>
</feature>
<evidence type="ECO:0000313" key="6">
    <source>
        <dbReference type="Proteomes" id="UP000027866"/>
    </source>
</evidence>
<dbReference type="CDD" id="cd07817">
    <property type="entry name" value="SRPBCC_8"/>
    <property type="match status" value="1"/>
</dbReference>
<dbReference type="InterPro" id="IPR047137">
    <property type="entry name" value="ORF3"/>
</dbReference>
<keyword evidence="3" id="KW-0472">Membrane</keyword>
<comment type="similarity">
    <text evidence="1">Belongs to the ribosome association toxin RatA family.</text>
</comment>
<dbReference type="PANTHER" id="PTHR33824">
    <property type="entry name" value="POLYKETIDE CYCLASE/DEHYDRASE AND LIPID TRANSPORT SUPERFAMILY PROTEIN"/>
    <property type="match status" value="1"/>
</dbReference>
<evidence type="ECO:0000256" key="1">
    <source>
        <dbReference type="ARBA" id="ARBA00008918"/>
    </source>
</evidence>
<dbReference type="RefSeq" id="WP_081845671.1">
    <property type="nucleotide sequence ID" value="NZ_CP017057.1"/>
</dbReference>